<proteinExistence type="predicted"/>
<evidence type="ECO:0000313" key="3">
    <source>
        <dbReference type="Proteomes" id="UP001597101"/>
    </source>
</evidence>
<feature type="signal peptide" evidence="1">
    <location>
        <begin position="1"/>
        <end position="24"/>
    </location>
</feature>
<protein>
    <submittedName>
        <fullName evidence="2">DUF2147 domain-containing protein</fullName>
    </submittedName>
</protein>
<organism evidence="2 3">
    <name type="scientific">Pseudahrensia aquimaris</name>
    <dbReference type="NCBI Taxonomy" id="744461"/>
    <lineage>
        <taxon>Bacteria</taxon>
        <taxon>Pseudomonadati</taxon>
        <taxon>Pseudomonadota</taxon>
        <taxon>Alphaproteobacteria</taxon>
        <taxon>Hyphomicrobiales</taxon>
        <taxon>Ahrensiaceae</taxon>
        <taxon>Pseudahrensia</taxon>
    </lineage>
</organism>
<name>A0ABW3FD61_9HYPH</name>
<evidence type="ECO:0000256" key="1">
    <source>
        <dbReference type="SAM" id="SignalP"/>
    </source>
</evidence>
<gene>
    <name evidence="2" type="ORF">ACFQ14_05365</name>
</gene>
<keyword evidence="3" id="KW-1185">Reference proteome</keyword>
<dbReference type="RefSeq" id="WP_377211675.1">
    <property type="nucleotide sequence ID" value="NZ_JBHTJV010000003.1"/>
</dbReference>
<keyword evidence="1" id="KW-0732">Signal</keyword>
<feature type="chain" id="PRO_5047541063" evidence="1">
    <location>
        <begin position="25"/>
        <end position="116"/>
    </location>
</feature>
<accession>A0ABW3FD61</accession>
<evidence type="ECO:0000313" key="2">
    <source>
        <dbReference type="EMBL" id="MFD0915829.1"/>
    </source>
</evidence>
<dbReference type="EMBL" id="JBHTJV010000003">
    <property type="protein sequence ID" value="MFD0915829.1"/>
    <property type="molecule type" value="Genomic_DNA"/>
</dbReference>
<dbReference type="Proteomes" id="UP001597101">
    <property type="component" value="Unassembled WGS sequence"/>
</dbReference>
<comment type="caution">
    <text evidence="2">The sequence shown here is derived from an EMBL/GenBank/DDBJ whole genome shotgun (WGS) entry which is preliminary data.</text>
</comment>
<reference evidence="3" key="1">
    <citation type="journal article" date="2019" name="Int. J. Syst. Evol. Microbiol.">
        <title>The Global Catalogue of Microorganisms (GCM) 10K type strain sequencing project: providing services to taxonomists for standard genome sequencing and annotation.</title>
        <authorList>
            <consortium name="The Broad Institute Genomics Platform"/>
            <consortium name="The Broad Institute Genome Sequencing Center for Infectious Disease"/>
            <person name="Wu L."/>
            <person name="Ma J."/>
        </authorList>
    </citation>
    <scope>NUCLEOTIDE SEQUENCE [LARGE SCALE GENOMIC DNA]</scope>
    <source>
        <strain evidence="3">CCUG 60023</strain>
    </source>
</reference>
<sequence length="116" mass="12181">MNKFFSTIAIAAVVSAGSLSASFAAEPIEGTWKRNDGTLIKFSGSGGRYCGTVANGKYKGKSIGCLRGKGNRYDGSINVLSEGKTYTGKAVVSGNTMKMSGCVLKVICKGENLRRQ</sequence>